<dbReference type="SUPFAM" id="SSF57610">
    <property type="entry name" value="Thyroglobulin type-1 domain"/>
    <property type="match status" value="1"/>
</dbReference>
<dbReference type="InterPro" id="IPR051950">
    <property type="entry name" value="Dev_reg/Prot_inhib"/>
</dbReference>
<comment type="caution">
    <text evidence="5">Lacks conserved residue(s) required for the propagation of feature annotation.</text>
</comment>
<comment type="subcellular location">
    <subcellularLocation>
        <location evidence="1">Secreted</location>
    </subcellularLocation>
</comment>
<keyword evidence="3" id="KW-0677">Repeat</keyword>
<dbReference type="Proteomes" id="UP000288716">
    <property type="component" value="Unassembled WGS sequence"/>
</dbReference>
<dbReference type="Pfam" id="PF00086">
    <property type="entry name" value="Thyroglobulin_1"/>
    <property type="match status" value="1"/>
</dbReference>
<dbReference type="CDD" id="cd00191">
    <property type="entry name" value="TY"/>
    <property type="match status" value="1"/>
</dbReference>
<evidence type="ECO:0000259" key="7">
    <source>
        <dbReference type="PROSITE" id="PS51162"/>
    </source>
</evidence>
<dbReference type="InterPro" id="IPR000716">
    <property type="entry name" value="Thyroglobulin_1"/>
</dbReference>
<evidence type="ECO:0000313" key="8">
    <source>
        <dbReference type="EMBL" id="RWS22649.1"/>
    </source>
</evidence>
<sequence>MCCRSAENPYARQSRDAHEDLPRLRREGNKKTCQKHRESELQRLGAYVPACEDDGTYSKLQCHSSTGMCWCSNPDGKRITEPIRETPICL</sequence>
<dbReference type="GO" id="GO:0005615">
    <property type="term" value="C:extracellular space"/>
    <property type="evidence" value="ECO:0007669"/>
    <property type="project" value="TreeGrafter"/>
</dbReference>
<feature type="disulfide bond" evidence="5">
    <location>
        <begin position="62"/>
        <end position="69"/>
    </location>
</feature>
<feature type="domain" description="Thyroglobulin type-1" evidence="7">
    <location>
        <begin position="30"/>
        <end position="89"/>
    </location>
</feature>
<proteinExistence type="predicted"/>
<evidence type="ECO:0000256" key="1">
    <source>
        <dbReference type="ARBA" id="ARBA00004613"/>
    </source>
</evidence>
<name>A0A443S546_9ACAR</name>
<dbReference type="PANTHER" id="PTHR12352:SF3">
    <property type="entry name" value="NIDOGEN-2"/>
    <property type="match status" value="1"/>
</dbReference>
<dbReference type="Gene3D" id="4.10.800.10">
    <property type="entry name" value="Thyroglobulin type-1"/>
    <property type="match status" value="1"/>
</dbReference>
<dbReference type="EMBL" id="NCKV01008236">
    <property type="protein sequence ID" value="RWS22649.1"/>
    <property type="molecule type" value="Genomic_DNA"/>
</dbReference>
<dbReference type="OrthoDB" id="6434610at2759"/>
<evidence type="ECO:0000256" key="4">
    <source>
        <dbReference type="ARBA" id="ARBA00023157"/>
    </source>
</evidence>
<dbReference type="PROSITE" id="PS51162">
    <property type="entry name" value="THYROGLOBULIN_1_2"/>
    <property type="match status" value="1"/>
</dbReference>
<accession>A0A443S546</accession>
<evidence type="ECO:0000313" key="9">
    <source>
        <dbReference type="Proteomes" id="UP000288716"/>
    </source>
</evidence>
<keyword evidence="9" id="KW-1185">Reference proteome</keyword>
<feature type="compositionally biased region" description="Basic and acidic residues" evidence="6">
    <location>
        <begin position="13"/>
        <end position="35"/>
    </location>
</feature>
<organism evidence="8 9">
    <name type="scientific">Leptotrombidium deliense</name>
    <dbReference type="NCBI Taxonomy" id="299467"/>
    <lineage>
        <taxon>Eukaryota</taxon>
        <taxon>Metazoa</taxon>
        <taxon>Ecdysozoa</taxon>
        <taxon>Arthropoda</taxon>
        <taxon>Chelicerata</taxon>
        <taxon>Arachnida</taxon>
        <taxon>Acari</taxon>
        <taxon>Acariformes</taxon>
        <taxon>Trombidiformes</taxon>
        <taxon>Prostigmata</taxon>
        <taxon>Anystina</taxon>
        <taxon>Parasitengona</taxon>
        <taxon>Trombiculoidea</taxon>
        <taxon>Trombiculidae</taxon>
        <taxon>Leptotrombidium</taxon>
    </lineage>
</organism>
<feature type="region of interest" description="Disordered" evidence="6">
    <location>
        <begin position="1"/>
        <end position="35"/>
    </location>
</feature>
<evidence type="ECO:0000256" key="2">
    <source>
        <dbReference type="ARBA" id="ARBA00022525"/>
    </source>
</evidence>
<dbReference type="AlphaFoldDB" id="A0A443S546"/>
<dbReference type="PANTHER" id="PTHR12352">
    <property type="entry name" value="SECRETED MODULAR CALCIUM-BINDING PROTEIN"/>
    <property type="match status" value="1"/>
</dbReference>
<dbReference type="VEuPathDB" id="VectorBase:LDEU009391"/>
<reference evidence="8 9" key="1">
    <citation type="journal article" date="2018" name="Gigascience">
        <title>Genomes of trombidid mites reveal novel predicted allergens and laterally-transferred genes associated with secondary metabolism.</title>
        <authorList>
            <person name="Dong X."/>
            <person name="Chaisiri K."/>
            <person name="Xia D."/>
            <person name="Armstrong S.D."/>
            <person name="Fang Y."/>
            <person name="Donnelly M.J."/>
            <person name="Kadowaki T."/>
            <person name="McGarry J.W."/>
            <person name="Darby A.C."/>
            <person name="Makepeace B.L."/>
        </authorList>
    </citation>
    <scope>NUCLEOTIDE SEQUENCE [LARGE SCALE GENOMIC DNA]</scope>
    <source>
        <strain evidence="8">UoL-UT</strain>
    </source>
</reference>
<evidence type="ECO:0000256" key="3">
    <source>
        <dbReference type="ARBA" id="ARBA00022737"/>
    </source>
</evidence>
<evidence type="ECO:0000256" key="5">
    <source>
        <dbReference type="PROSITE-ProRule" id="PRU00500"/>
    </source>
</evidence>
<protein>
    <submittedName>
        <fullName evidence="8">Putative nidogen 1-like protein</fullName>
    </submittedName>
</protein>
<dbReference type="SMART" id="SM00211">
    <property type="entry name" value="TY"/>
    <property type="match status" value="1"/>
</dbReference>
<dbReference type="InterPro" id="IPR036857">
    <property type="entry name" value="Thyroglobulin_1_sf"/>
</dbReference>
<comment type="caution">
    <text evidence="8">The sequence shown here is derived from an EMBL/GenBank/DDBJ whole genome shotgun (WGS) entry which is preliminary data.</text>
</comment>
<evidence type="ECO:0000256" key="6">
    <source>
        <dbReference type="SAM" id="MobiDB-lite"/>
    </source>
</evidence>
<keyword evidence="4 5" id="KW-1015">Disulfide bond</keyword>
<gene>
    <name evidence="8" type="ORF">B4U80_13520</name>
</gene>
<keyword evidence="2" id="KW-0964">Secreted</keyword>